<gene>
    <name evidence="3" type="ORF">AVDCRST_MAG65-576</name>
</gene>
<evidence type="ECO:0000256" key="1">
    <source>
        <dbReference type="ARBA" id="ARBA00006738"/>
    </source>
</evidence>
<dbReference type="Gene3D" id="3.40.1350.10">
    <property type="match status" value="1"/>
</dbReference>
<dbReference type="PANTHER" id="PTHR34039:SF1">
    <property type="entry name" value="UPF0102 PROTEIN YRAN"/>
    <property type="match status" value="1"/>
</dbReference>
<dbReference type="AlphaFoldDB" id="A0A6J4RCA5"/>
<dbReference type="Pfam" id="PF02021">
    <property type="entry name" value="UPF0102"/>
    <property type="match status" value="1"/>
</dbReference>
<dbReference type="GO" id="GO:0004519">
    <property type="term" value="F:endonuclease activity"/>
    <property type="evidence" value="ECO:0007669"/>
    <property type="project" value="UniProtKB-KW"/>
</dbReference>
<dbReference type="InterPro" id="IPR011856">
    <property type="entry name" value="tRNA_endonuc-like_dom_sf"/>
</dbReference>
<comment type="similarity">
    <text evidence="1 2">Belongs to the UPF0102 family.</text>
</comment>
<dbReference type="SUPFAM" id="SSF52980">
    <property type="entry name" value="Restriction endonuclease-like"/>
    <property type="match status" value="1"/>
</dbReference>
<dbReference type="InterPro" id="IPR003509">
    <property type="entry name" value="UPF0102_YraN-like"/>
</dbReference>
<accession>A0A6J4RCA5</accession>
<keyword evidence="3" id="KW-0540">Nuclease</keyword>
<dbReference type="InterPro" id="IPR011335">
    <property type="entry name" value="Restrct_endonuc-II-like"/>
</dbReference>
<dbReference type="HAMAP" id="MF_00048">
    <property type="entry name" value="UPF0102"/>
    <property type="match status" value="1"/>
</dbReference>
<dbReference type="EMBL" id="CADCVL010000101">
    <property type="protein sequence ID" value="CAA9468873.1"/>
    <property type="molecule type" value="Genomic_DNA"/>
</dbReference>
<dbReference type="CDD" id="cd20736">
    <property type="entry name" value="PoNe_Nuclease"/>
    <property type="match status" value="1"/>
</dbReference>
<keyword evidence="3" id="KW-0255">Endonuclease</keyword>
<dbReference type="NCBIfam" id="NF009154">
    <property type="entry name" value="PRK12497.3-3"/>
    <property type="match status" value="1"/>
</dbReference>
<organism evidence="3">
    <name type="scientific">uncultured Solirubrobacteraceae bacterium</name>
    <dbReference type="NCBI Taxonomy" id="1162706"/>
    <lineage>
        <taxon>Bacteria</taxon>
        <taxon>Bacillati</taxon>
        <taxon>Actinomycetota</taxon>
        <taxon>Thermoleophilia</taxon>
        <taxon>Solirubrobacterales</taxon>
        <taxon>Solirubrobacteraceae</taxon>
        <taxon>environmental samples</taxon>
    </lineage>
</organism>
<sequence>MSTDLRQLLGRQGERLACEHFERLGYRILARRHRTRFGEIDLVAADDSTLVFCEVKTRRQGSGSPWDALTPAKQAQVRRMAAAWLVETPERPRVDDLRFDAIGVVVDAHGALVSLDHLEAAF</sequence>
<name>A0A6J4RCA5_9ACTN</name>
<dbReference type="PANTHER" id="PTHR34039">
    <property type="entry name" value="UPF0102 PROTEIN YRAN"/>
    <property type="match status" value="1"/>
</dbReference>
<keyword evidence="3" id="KW-0378">Hydrolase</keyword>
<protein>
    <recommendedName>
        <fullName evidence="2">UPF0102 protein AVDCRST_MAG65-576</fullName>
    </recommendedName>
</protein>
<proteinExistence type="inferred from homology"/>
<evidence type="ECO:0000256" key="2">
    <source>
        <dbReference type="HAMAP-Rule" id="MF_00048"/>
    </source>
</evidence>
<reference evidence="3" key="1">
    <citation type="submission" date="2020-02" db="EMBL/GenBank/DDBJ databases">
        <authorList>
            <person name="Meier V. D."/>
        </authorList>
    </citation>
    <scope>NUCLEOTIDE SEQUENCE</scope>
    <source>
        <strain evidence="3">AVDCRST_MAG65</strain>
    </source>
</reference>
<evidence type="ECO:0000313" key="3">
    <source>
        <dbReference type="EMBL" id="CAA9468873.1"/>
    </source>
</evidence>
<dbReference type="GO" id="GO:0003676">
    <property type="term" value="F:nucleic acid binding"/>
    <property type="evidence" value="ECO:0007669"/>
    <property type="project" value="InterPro"/>
</dbReference>